<name>A0AA39R0E5_9LECA</name>
<organism evidence="1 2">
    <name type="scientific">Cladonia borealis</name>
    <dbReference type="NCBI Taxonomy" id="184061"/>
    <lineage>
        <taxon>Eukaryota</taxon>
        <taxon>Fungi</taxon>
        <taxon>Dikarya</taxon>
        <taxon>Ascomycota</taxon>
        <taxon>Pezizomycotina</taxon>
        <taxon>Lecanoromycetes</taxon>
        <taxon>OSLEUM clade</taxon>
        <taxon>Lecanoromycetidae</taxon>
        <taxon>Lecanorales</taxon>
        <taxon>Lecanorineae</taxon>
        <taxon>Cladoniaceae</taxon>
        <taxon>Cladonia</taxon>
    </lineage>
</organism>
<evidence type="ECO:0000313" key="2">
    <source>
        <dbReference type="Proteomes" id="UP001166286"/>
    </source>
</evidence>
<keyword evidence="2" id="KW-1185">Reference proteome</keyword>
<dbReference type="EMBL" id="JAFEKC020000009">
    <property type="protein sequence ID" value="KAK0512530.1"/>
    <property type="molecule type" value="Genomic_DNA"/>
</dbReference>
<proteinExistence type="predicted"/>
<sequence>MPFPAVVALSASDILRLDLRTIRRNIVTRIATPRIEPPTPIPALAVITSPACVVQLPPYGHAVDDAWGILFTVLGNMNGEAARDDVTSEVTTSEDTTVLGEPCLSNNGVNCSGAGASNVSFLLGTAQFKLPEP</sequence>
<gene>
    <name evidence="1" type="ORF">JMJ35_004547</name>
</gene>
<evidence type="ECO:0000313" key="1">
    <source>
        <dbReference type="EMBL" id="KAK0512530.1"/>
    </source>
</evidence>
<protein>
    <submittedName>
        <fullName evidence="1">Uncharacterized protein</fullName>
    </submittedName>
</protein>
<accession>A0AA39R0E5</accession>
<reference evidence="1" key="1">
    <citation type="submission" date="2023-03" db="EMBL/GenBank/DDBJ databases">
        <title>Complete genome of Cladonia borealis.</title>
        <authorList>
            <person name="Park H."/>
        </authorList>
    </citation>
    <scope>NUCLEOTIDE SEQUENCE</scope>
    <source>
        <strain evidence="1">ANT050790</strain>
    </source>
</reference>
<comment type="caution">
    <text evidence="1">The sequence shown here is derived from an EMBL/GenBank/DDBJ whole genome shotgun (WGS) entry which is preliminary data.</text>
</comment>
<dbReference type="Proteomes" id="UP001166286">
    <property type="component" value="Unassembled WGS sequence"/>
</dbReference>
<dbReference type="AlphaFoldDB" id="A0AA39R0E5"/>